<dbReference type="InParanoid" id="M1YJP4"/>
<dbReference type="HOGENOM" id="CLU_3101392_0_0_0"/>
<gene>
    <name evidence="1" type="ORF">NITGR_360025</name>
</gene>
<organism evidence="1 2">
    <name type="scientific">Nitrospina gracilis (strain 3/211)</name>
    <dbReference type="NCBI Taxonomy" id="1266370"/>
    <lineage>
        <taxon>Bacteria</taxon>
        <taxon>Pseudomonadati</taxon>
        <taxon>Nitrospinota/Tectimicrobiota group</taxon>
        <taxon>Nitrospinota</taxon>
        <taxon>Nitrospinia</taxon>
        <taxon>Nitrospinales</taxon>
        <taxon>Nitrospinaceae</taxon>
        <taxon>Nitrospina</taxon>
    </lineage>
</organism>
<name>M1YJP4_NITG3</name>
<dbReference type="Proteomes" id="UP000011704">
    <property type="component" value="Unassembled WGS sequence"/>
</dbReference>
<sequence>MGFLVSFSLDHRDTLILMHVAGYLDDLLWVLYFSIASPPPFGSNAFADGDD</sequence>
<comment type="caution">
    <text evidence="1">The sequence shown here is derived from an EMBL/GenBank/DDBJ whole genome shotgun (WGS) entry which is preliminary data.</text>
</comment>
<evidence type="ECO:0000313" key="1">
    <source>
        <dbReference type="EMBL" id="CCQ90687.1"/>
    </source>
</evidence>
<protein>
    <submittedName>
        <fullName evidence="1">Uncharacterized protein</fullName>
    </submittedName>
</protein>
<dbReference type="EMBL" id="CAQJ01000040">
    <property type="protein sequence ID" value="CCQ90687.1"/>
    <property type="molecule type" value="Genomic_DNA"/>
</dbReference>
<evidence type="ECO:0000313" key="2">
    <source>
        <dbReference type="Proteomes" id="UP000011704"/>
    </source>
</evidence>
<proteinExistence type="predicted"/>
<accession>M1YJP4</accession>
<reference evidence="1 2" key="1">
    <citation type="journal article" date="2013" name="Front. Microbiol.">
        <title>The genome of Nitrospina gracilis illuminates the metabolism and evolution of the major marine nitrite oxidizer.</title>
        <authorList>
            <person name="Luecker S."/>
            <person name="Nowka B."/>
            <person name="Rattei T."/>
            <person name="Spieck E."/>
            <person name="and Daims H."/>
        </authorList>
    </citation>
    <scope>NUCLEOTIDE SEQUENCE [LARGE SCALE GENOMIC DNA]</scope>
    <source>
        <strain evidence="1 2">3/211</strain>
    </source>
</reference>
<keyword evidence="2" id="KW-1185">Reference proteome</keyword>
<dbReference type="AlphaFoldDB" id="M1YJP4"/>